<keyword evidence="3" id="KW-1185">Reference proteome</keyword>
<gene>
    <name evidence="2" type="ORF">CSOJ01_02728</name>
</gene>
<feature type="compositionally biased region" description="Basic and acidic residues" evidence="1">
    <location>
        <begin position="16"/>
        <end position="26"/>
    </location>
</feature>
<feature type="compositionally biased region" description="Basic and acidic residues" evidence="1">
    <location>
        <begin position="37"/>
        <end position="51"/>
    </location>
</feature>
<protein>
    <submittedName>
        <fullName evidence="2">Uncharacterized protein</fullName>
    </submittedName>
</protein>
<evidence type="ECO:0000313" key="3">
    <source>
        <dbReference type="Proteomes" id="UP000652219"/>
    </source>
</evidence>
<dbReference type="AlphaFoldDB" id="A0A8H6N1E8"/>
<dbReference type="EMBL" id="WIGN01000025">
    <property type="protein sequence ID" value="KAF6816797.1"/>
    <property type="molecule type" value="Genomic_DNA"/>
</dbReference>
<accession>A0A8H6N1E8</accession>
<sequence length="91" mass="9890">MSGMAQLAAQGTSRAARGDLPGRYDGHPSASRFISIARDRQREGSSEHEPVGCHSSYPSLSIRQLLSLQPANVIASFQTLAGFPNRWKHNV</sequence>
<reference evidence="2 3" key="1">
    <citation type="journal article" date="2020" name="Phytopathology">
        <title>Genome Sequence Resources of Colletotrichum truncatum, C. plurivorum, C. musicola, and C. sojae: Four Species Pathogenic to Soybean (Glycine max).</title>
        <authorList>
            <person name="Rogerio F."/>
            <person name="Boufleur T.R."/>
            <person name="Ciampi-Guillardi M."/>
            <person name="Sukno S.A."/>
            <person name="Thon M.R."/>
            <person name="Massola Junior N.S."/>
            <person name="Baroncelli R."/>
        </authorList>
    </citation>
    <scope>NUCLEOTIDE SEQUENCE [LARGE SCALE GENOMIC DNA]</scope>
    <source>
        <strain evidence="2 3">LFN0009</strain>
    </source>
</reference>
<dbReference type="Proteomes" id="UP000652219">
    <property type="component" value="Unassembled WGS sequence"/>
</dbReference>
<feature type="region of interest" description="Disordered" evidence="1">
    <location>
        <begin position="1"/>
        <end position="54"/>
    </location>
</feature>
<evidence type="ECO:0000256" key="1">
    <source>
        <dbReference type="SAM" id="MobiDB-lite"/>
    </source>
</evidence>
<evidence type="ECO:0000313" key="2">
    <source>
        <dbReference type="EMBL" id="KAF6816797.1"/>
    </source>
</evidence>
<comment type="caution">
    <text evidence="2">The sequence shown here is derived from an EMBL/GenBank/DDBJ whole genome shotgun (WGS) entry which is preliminary data.</text>
</comment>
<proteinExistence type="predicted"/>
<organism evidence="2 3">
    <name type="scientific">Colletotrichum sojae</name>
    <dbReference type="NCBI Taxonomy" id="2175907"/>
    <lineage>
        <taxon>Eukaryota</taxon>
        <taxon>Fungi</taxon>
        <taxon>Dikarya</taxon>
        <taxon>Ascomycota</taxon>
        <taxon>Pezizomycotina</taxon>
        <taxon>Sordariomycetes</taxon>
        <taxon>Hypocreomycetidae</taxon>
        <taxon>Glomerellales</taxon>
        <taxon>Glomerellaceae</taxon>
        <taxon>Colletotrichum</taxon>
        <taxon>Colletotrichum orchidearum species complex</taxon>
    </lineage>
</organism>
<name>A0A8H6N1E8_9PEZI</name>